<dbReference type="Pfam" id="PF00126">
    <property type="entry name" value="HTH_1"/>
    <property type="match status" value="1"/>
</dbReference>
<keyword evidence="2" id="KW-0805">Transcription regulation</keyword>
<gene>
    <name evidence="6" type="ORF">CFter6_2638</name>
</gene>
<name>A0A127PBV7_9BURK</name>
<dbReference type="InterPro" id="IPR036388">
    <property type="entry name" value="WH-like_DNA-bd_sf"/>
</dbReference>
<dbReference type="CDD" id="cd05466">
    <property type="entry name" value="PBP2_LTTR_substrate"/>
    <property type="match status" value="1"/>
</dbReference>
<dbReference type="InterPro" id="IPR036390">
    <property type="entry name" value="WH_DNA-bd_sf"/>
</dbReference>
<dbReference type="SUPFAM" id="SSF46785">
    <property type="entry name" value="Winged helix' DNA-binding domain"/>
    <property type="match status" value="1"/>
</dbReference>
<evidence type="ECO:0000313" key="6">
    <source>
        <dbReference type="EMBL" id="AMO95306.1"/>
    </source>
</evidence>
<dbReference type="GO" id="GO:0000976">
    <property type="term" value="F:transcription cis-regulatory region binding"/>
    <property type="evidence" value="ECO:0007669"/>
    <property type="project" value="TreeGrafter"/>
</dbReference>
<evidence type="ECO:0000256" key="3">
    <source>
        <dbReference type="ARBA" id="ARBA00023125"/>
    </source>
</evidence>
<dbReference type="RefSeq" id="WP_061540151.1">
    <property type="nucleotide sequence ID" value="NZ_CP013232.1"/>
</dbReference>
<dbReference type="InterPro" id="IPR005119">
    <property type="entry name" value="LysR_subst-bd"/>
</dbReference>
<dbReference type="PANTHER" id="PTHR30126">
    <property type="entry name" value="HTH-TYPE TRANSCRIPTIONAL REGULATOR"/>
    <property type="match status" value="1"/>
</dbReference>
<dbReference type="PROSITE" id="PS50931">
    <property type="entry name" value="HTH_LYSR"/>
    <property type="match status" value="1"/>
</dbReference>
<proteinExistence type="inferred from homology"/>
<sequence length="294" mass="33363">MYQYHKWIRSFHAVAKTHSFTAAAAYLRIGQPTVSEQVKALESRFAVELFHRRGRHVELTDAGRRLYEITEGIFGQEDEAVQLLQSLHSQKTGLLRIGAVSPPVVMNLTYDLMRKHPGIEFAISINTEKEALARLYDFTIDIAILAFIETDKRLHVVPYRTYPIVAVVREDHAWASRSSVPLASIKNEAVIMREPGSKTRELLENACRKQGIQINCVMELNSREATMHAIAEGLGIGFVSEIEYMAIPGTKAIKLRDAPVTIDYYMCSLVVRKNRPLIRNVLESETLQKTVRKK</sequence>
<dbReference type="AlphaFoldDB" id="A0A127PBV7"/>
<dbReference type="Gene3D" id="3.40.190.290">
    <property type="match status" value="1"/>
</dbReference>
<dbReference type="Proteomes" id="UP000072421">
    <property type="component" value="Chromosome"/>
</dbReference>
<keyword evidence="3" id="KW-0238">DNA-binding</keyword>
<reference evidence="6 7" key="1">
    <citation type="submission" date="2015-11" db="EMBL/GenBank/DDBJ databases">
        <title>Exploring the genomic traits of fungus-feeding bacterial genus Collimonas.</title>
        <authorList>
            <person name="Song C."/>
            <person name="Schmidt R."/>
            <person name="de Jager V."/>
            <person name="Krzyzanowska D."/>
            <person name="Jongedijk E."/>
            <person name="Cankar K."/>
            <person name="Beekwilder J."/>
            <person name="van Veen A."/>
            <person name="de Boer W."/>
            <person name="van Veen J.A."/>
            <person name="Garbeva P."/>
        </authorList>
    </citation>
    <scope>NUCLEOTIDE SEQUENCE [LARGE SCALE GENOMIC DNA]</scope>
    <source>
        <strain evidence="6 7">Ter6</strain>
    </source>
</reference>
<evidence type="ECO:0000256" key="1">
    <source>
        <dbReference type="ARBA" id="ARBA00009437"/>
    </source>
</evidence>
<dbReference type="GO" id="GO:0003700">
    <property type="term" value="F:DNA-binding transcription factor activity"/>
    <property type="evidence" value="ECO:0007669"/>
    <property type="project" value="InterPro"/>
</dbReference>
<dbReference type="InterPro" id="IPR000847">
    <property type="entry name" value="LysR_HTH_N"/>
</dbReference>
<feature type="domain" description="HTH lysR-type" evidence="5">
    <location>
        <begin position="6"/>
        <end position="60"/>
    </location>
</feature>
<comment type="similarity">
    <text evidence="1">Belongs to the LysR transcriptional regulatory family.</text>
</comment>
<keyword evidence="4" id="KW-0804">Transcription</keyword>
<dbReference type="PATRIC" id="fig|158899.10.peg.2630"/>
<evidence type="ECO:0000313" key="7">
    <source>
        <dbReference type="Proteomes" id="UP000072421"/>
    </source>
</evidence>
<dbReference type="SUPFAM" id="SSF53850">
    <property type="entry name" value="Periplasmic binding protein-like II"/>
    <property type="match status" value="1"/>
</dbReference>
<evidence type="ECO:0000256" key="4">
    <source>
        <dbReference type="ARBA" id="ARBA00023163"/>
    </source>
</evidence>
<dbReference type="Gene3D" id="1.10.10.10">
    <property type="entry name" value="Winged helix-like DNA-binding domain superfamily/Winged helix DNA-binding domain"/>
    <property type="match status" value="1"/>
</dbReference>
<dbReference type="Pfam" id="PF03466">
    <property type="entry name" value="LysR_substrate"/>
    <property type="match status" value="1"/>
</dbReference>
<dbReference type="PRINTS" id="PR00039">
    <property type="entry name" value="HTHLYSR"/>
</dbReference>
<dbReference type="OrthoDB" id="9786526at2"/>
<dbReference type="EMBL" id="CP013232">
    <property type="protein sequence ID" value="AMO95306.1"/>
    <property type="molecule type" value="Genomic_DNA"/>
</dbReference>
<accession>A0A127PBV7</accession>
<evidence type="ECO:0000256" key="2">
    <source>
        <dbReference type="ARBA" id="ARBA00023015"/>
    </source>
</evidence>
<dbReference type="PANTHER" id="PTHR30126:SF94">
    <property type="entry name" value="LYSR FAMILY TRANSCRIPTIONAL REGULATOR"/>
    <property type="match status" value="1"/>
</dbReference>
<evidence type="ECO:0000259" key="5">
    <source>
        <dbReference type="PROSITE" id="PS50931"/>
    </source>
</evidence>
<organism evidence="6">
    <name type="scientific">Collimonas fungivorans</name>
    <dbReference type="NCBI Taxonomy" id="158899"/>
    <lineage>
        <taxon>Bacteria</taxon>
        <taxon>Pseudomonadati</taxon>
        <taxon>Pseudomonadota</taxon>
        <taxon>Betaproteobacteria</taxon>
        <taxon>Burkholderiales</taxon>
        <taxon>Oxalobacteraceae</taxon>
        <taxon>Collimonas</taxon>
    </lineage>
</organism>
<dbReference type="FunFam" id="1.10.10.10:FF:000001">
    <property type="entry name" value="LysR family transcriptional regulator"/>
    <property type="match status" value="1"/>
</dbReference>
<protein>
    <submittedName>
        <fullName evidence="6">Bacterial regulatory helix-turn-helix, lysR family protein</fullName>
    </submittedName>
</protein>